<proteinExistence type="predicted"/>
<keyword evidence="8 11" id="KW-0675">Receptor</keyword>
<evidence type="ECO:0000256" key="2">
    <source>
        <dbReference type="ARBA" id="ARBA00022475"/>
    </source>
</evidence>
<dbReference type="EMBL" id="BGZK01001202">
    <property type="protein sequence ID" value="GBP74308.1"/>
    <property type="molecule type" value="Genomic_DNA"/>
</dbReference>
<evidence type="ECO:0000256" key="6">
    <source>
        <dbReference type="ARBA" id="ARBA00022989"/>
    </source>
</evidence>
<feature type="transmembrane region" description="Helical" evidence="10">
    <location>
        <begin position="177"/>
        <end position="210"/>
    </location>
</feature>
<feature type="transmembrane region" description="Helical" evidence="10">
    <location>
        <begin position="127"/>
        <end position="144"/>
    </location>
</feature>
<evidence type="ECO:0000256" key="4">
    <source>
        <dbReference type="ARBA" id="ARBA00022692"/>
    </source>
</evidence>
<gene>
    <name evidence="11" type="primary">OR1</name>
    <name evidence="11" type="ORF">EVAR_42887_1</name>
</gene>
<keyword evidence="3" id="KW-0716">Sensory transduction</keyword>
<reference evidence="11 12" key="1">
    <citation type="journal article" date="2019" name="Commun. Biol.">
        <title>The bagworm genome reveals a unique fibroin gene that provides high tensile strength.</title>
        <authorList>
            <person name="Kono N."/>
            <person name="Nakamura H."/>
            <person name="Ohtoshi R."/>
            <person name="Tomita M."/>
            <person name="Numata K."/>
            <person name="Arakawa K."/>
        </authorList>
    </citation>
    <scope>NUCLEOTIDE SEQUENCE [LARGE SCALE GENOMIC DNA]</scope>
</reference>
<dbReference type="Pfam" id="PF02949">
    <property type="entry name" value="7tm_6"/>
    <property type="match status" value="1"/>
</dbReference>
<evidence type="ECO:0000313" key="11">
    <source>
        <dbReference type="EMBL" id="GBP74308.1"/>
    </source>
</evidence>
<keyword evidence="2" id="KW-1003">Cell membrane</keyword>
<evidence type="ECO:0000256" key="3">
    <source>
        <dbReference type="ARBA" id="ARBA00022606"/>
    </source>
</evidence>
<keyword evidence="6 10" id="KW-1133">Transmembrane helix</keyword>
<keyword evidence="7 10" id="KW-0472">Membrane</keyword>
<evidence type="ECO:0000256" key="8">
    <source>
        <dbReference type="ARBA" id="ARBA00023170"/>
    </source>
</evidence>
<dbReference type="GO" id="GO:0004984">
    <property type="term" value="F:olfactory receptor activity"/>
    <property type="evidence" value="ECO:0007669"/>
    <property type="project" value="InterPro"/>
</dbReference>
<name>A0A4C1YE39_EUMVA</name>
<evidence type="ECO:0000256" key="7">
    <source>
        <dbReference type="ARBA" id="ARBA00023136"/>
    </source>
</evidence>
<organism evidence="11 12">
    <name type="scientific">Eumeta variegata</name>
    <name type="common">Bagworm moth</name>
    <name type="synonym">Eumeta japonica</name>
    <dbReference type="NCBI Taxonomy" id="151549"/>
    <lineage>
        <taxon>Eukaryota</taxon>
        <taxon>Metazoa</taxon>
        <taxon>Ecdysozoa</taxon>
        <taxon>Arthropoda</taxon>
        <taxon>Hexapoda</taxon>
        <taxon>Insecta</taxon>
        <taxon>Pterygota</taxon>
        <taxon>Neoptera</taxon>
        <taxon>Endopterygota</taxon>
        <taxon>Lepidoptera</taxon>
        <taxon>Glossata</taxon>
        <taxon>Ditrysia</taxon>
        <taxon>Tineoidea</taxon>
        <taxon>Psychidae</taxon>
        <taxon>Oiketicinae</taxon>
        <taxon>Eumeta</taxon>
    </lineage>
</organism>
<feature type="transmembrane region" description="Helical" evidence="10">
    <location>
        <begin position="70"/>
        <end position="91"/>
    </location>
</feature>
<keyword evidence="4 10" id="KW-0812">Transmembrane</keyword>
<dbReference type="PANTHER" id="PTHR21137">
    <property type="entry name" value="ODORANT RECEPTOR"/>
    <property type="match status" value="1"/>
</dbReference>
<evidence type="ECO:0000256" key="9">
    <source>
        <dbReference type="ARBA" id="ARBA00023224"/>
    </source>
</evidence>
<evidence type="ECO:0000313" key="12">
    <source>
        <dbReference type="Proteomes" id="UP000299102"/>
    </source>
</evidence>
<evidence type="ECO:0000256" key="10">
    <source>
        <dbReference type="SAM" id="Phobius"/>
    </source>
</evidence>
<dbReference type="GO" id="GO:0007165">
    <property type="term" value="P:signal transduction"/>
    <property type="evidence" value="ECO:0007669"/>
    <property type="project" value="UniProtKB-KW"/>
</dbReference>
<dbReference type="InterPro" id="IPR004117">
    <property type="entry name" value="7tm6_olfct_rcpt"/>
</dbReference>
<evidence type="ECO:0000256" key="5">
    <source>
        <dbReference type="ARBA" id="ARBA00022725"/>
    </source>
</evidence>
<accession>A0A4C1YE39</accession>
<dbReference type="GO" id="GO:0005886">
    <property type="term" value="C:plasma membrane"/>
    <property type="evidence" value="ECO:0007669"/>
    <property type="project" value="UniProtKB-SubCell"/>
</dbReference>
<dbReference type="Proteomes" id="UP000299102">
    <property type="component" value="Unassembled WGS sequence"/>
</dbReference>
<keyword evidence="5" id="KW-0552">Olfaction</keyword>
<dbReference type="OrthoDB" id="6604226at2759"/>
<keyword evidence="12" id="KW-1185">Reference proteome</keyword>
<keyword evidence="9" id="KW-0807">Transducer</keyword>
<dbReference type="PANTHER" id="PTHR21137:SF35">
    <property type="entry name" value="ODORANT RECEPTOR 19A-RELATED"/>
    <property type="match status" value="1"/>
</dbReference>
<comment type="caution">
    <text evidence="11">The sequence shown here is derived from an EMBL/GenBank/DDBJ whole genome shotgun (WGS) entry which is preliminary data.</text>
</comment>
<sequence length="222" mass="25732">MAPAPQRIDSIYFNRANVVLSVMGIMRLQSETIIYRVYRYSMVGAQYIFLMFQVYFIAQMRHDLEVVSEASYLFFTQASLCFKVTIFLLNINRFEELSAMMNCQVFKPQNEDHEKSIRQHATTIKRLMAGFMVFSQATCGLWALRPLFDNAGDRTFPFKMWMPVEPTQSPQYELGYAFQYITICISAFMYFGVDSVALGAFIFACAQLVIIKHKILNVIILF</sequence>
<comment type="subcellular location">
    <subcellularLocation>
        <location evidence="1">Cell membrane</location>
        <topology evidence="1">Multi-pass membrane protein</topology>
    </subcellularLocation>
</comment>
<protein>
    <submittedName>
        <fullName evidence="11">Odorant receptor Or1</fullName>
    </submittedName>
</protein>
<dbReference type="AlphaFoldDB" id="A0A4C1YE39"/>
<feature type="transmembrane region" description="Helical" evidence="10">
    <location>
        <begin position="40"/>
        <end position="58"/>
    </location>
</feature>
<dbReference type="GO" id="GO:0005549">
    <property type="term" value="F:odorant binding"/>
    <property type="evidence" value="ECO:0007669"/>
    <property type="project" value="InterPro"/>
</dbReference>
<evidence type="ECO:0000256" key="1">
    <source>
        <dbReference type="ARBA" id="ARBA00004651"/>
    </source>
</evidence>